<evidence type="ECO:0008006" key="3">
    <source>
        <dbReference type="Google" id="ProtNLM"/>
    </source>
</evidence>
<proteinExistence type="predicted"/>
<dbReference type="EMBL" id="CP109441">
    <property type="protein sequence ID" value="WUV46724.1"/>
    <property type="molecule type" value="Genomic_DNA"/>
</dbReference>
<dbReference type="Proteomes" id="UP001432062">
    <property type="component" value="Chromosome"/>
</dbReference>
<evidence type="ECO:0000313" key="1">
    <source>
        <dbReference type="EMBL" id="WUV46724.1"/>
    </source>
</evidence>
<reference evidence="1" key="1">
    <citation type="submission" date="2022-10" db="EMBL/GenBank/DDBJ databases">
        <title>The complete genomes of actinobacterial strains from the NBC collection.</title>
        <authorList>
            <person name="Joergensen T.S."/>
            <person name="Alvarez Arevalo M."/>
            <person name="Sterndorff E.B."/>
            <person name="Faurdal D."/>
            <person name="Vuksanovic O."/>
            <person name="Mourched A.-S."/>
            <person name="Charusanti P."/>
            <person name="Shaw S."/>
            <person name="Blin K."/>
            <person name="Weber T."/>
        </authorList>
    </citation>
    <scope>NUCLEOTIDE SEQUENCE</scope>
    <source>
        <strain evidence="1">NBC_01482</strain>
    </source>
</reference>
<gene>
    <name evidence="1" type="ORF">OG563_00220</name>
</gene>
<dbReference type="RefSeq" id="WP_329410723.1">
    <property type="nucleotide sequence ID" value="NZ_CP109441.1"/>
</dbReference>
<protein>
    <recommendedName>
        <fullName evidence="3">DUF5753 domain-containing protein</fullName>
    </recommendedName>
</protein>
<sequence length="136" mass="15194">MDALPEFRAVVIRESLIGGDLPADLREAAAREYPHLLDEVTPIRIIEFPVAADVALQATMQLAEVLLPEKYYAHLVSEGEMLIAFPNTAYRLSRNDEHGEQHAQAIGRVFGIPDEQMRFLEMFEVDHPDAPALAAE</sequence>
<keyword evidence="2" id="KW-1185">Reference proteome</keyword>
<accession>A0ABZ1YTZ4</accession>
<evidence type="ECO:0000313" key="2">
    <source>
        <dbReference type="Proteomes" id="UP001432062"/>
    </source>
</evidence>
<organism evidence="1 2">
    <name type="scientific">Nocardia vinacea</name>
    <dbReference type="NCBI Taxonomy" id="96468"/>
    <lineage>
        <taxon>Bacteria</taxon>
        <taxon>Bacillati</taxon>
        <taxon>Actinomycetota</taxon>
        <taxon>Actinomycetes</taxon>
        <taxon>Mycobacteriales</taxon>
        <taxon>Nocardiaceae</taxon>
        <taxon>Nocardia</taxon>
    </lineage>
</organism>
<name>A0ABZ1YTZ4_9NOCA</name>